<dbReference type="InterPro" id="IPR023635">
    <property type="entry name" value="Peptide_deformylase"/>
</dbReference>
<dbReference type="HOGENOM" id="CLU_2697779_0_0_5"/>
<gene>
    <name evidence="2" type="ORF">ID47_06565</name>
</gene>
<evidence type="ECO:0000256" key="1">
    <source>
        <dbReference type="ARBA" id="ARBA00010759"/>
    </source>
</evidence>
<dbReference type="Pfam" id="PF01327">
    <property type="entry name" value="Pep_deformylase"/>
    <property type="match status" value="1"/>
</dbReference>
<dbReference type="Gene3D" id="3.90.45.10">
    <property type="entry name" value="Peptide deformylase"/>
    <property type="match status" value="1"/>
</dbReference>
<dbReference type="InterPro" id="IPR036821">
    <property type="entry name" value="Peptide_deformylase_sf"/>
</dbReference>
<dbReference type="STRING" id="91604.ID47_06565"/>
<evidence type="ECO:0000313" key="3">
    <source>
        <dbReference type="Proteomes" id="UP000028926"/>
    </source>
</evidence>
<dbReference type="Proteomes" id="UP000028926">
    <property type="component" value="Chromosome"/>
</dbReference>
<reference evidence="2 3" key="1">
    <citation type="submission" date="2014-07" db="EMBL/GenBank/DDBJ databases">
        <title>Comparative genomic insights into amoeba endosymbionts belonging to the families of Holosporaceae and Candidatus Midichloriaceae within Rickettsiales.</title>
        <authorList>
            <person name="Wang Z."/>
            <person name="Wu M."/>
        </authorList>
    </citation>
    <scope>NUCLEOTIDE SEQUENCE [LARGE SCALE GENOMIC DNA]</scope>
    <source>
        <strain evidence="2">PRA3</strain>
    </source>
</reference>
<name>A0A077AXX1_9PROT</name>
<proteinExistence type="inferred from homology"/>
<keyword evidence="3" id="KW-1185">Reference proteome</keyword>
<dbReference type="EMBL" id="CP008941">
    <property type="protein sequence ID" value="AIK96478.1"/>
    <property type="molecule type" value="Genomic_DNA"/>
</dbReference>
<accession>A0A077AXX1</accession>
<protein>
    <submittedName>
        <fullName evidence="2">Uncharacterized protein</fullName>
    </submittedName>
</protein>
<dbReference type="GO" id="GO:0042586">
    <property type="term" value="F:peptide deformylase activity"/>
    <property type="evidence" value="ECO:0007669"/>
    <property type="project" value="InterPro"/>
</dbReference>
<dbReference type="AlphaFoldDB" id="A0A077AXX1"/>
<dbReference type="SUPFAM" id="SSF56420">
    <property type="entry name" value="Peptide deformylase"/>
    <property type="match status" value="1"/>
</dbReference>
<organism evidence="2 3">
    <name type="scientific">Candidatus Odyssella acanthamoebae</name>
    <dbReference type="NCBI Taxonomy" id="91604"/>
    <lineage>
        <taxon>Bacteria</taxon>
        <taxon>Pseudomonadati</taxon>
        <taxon>Pseudomonadota</taxon>
        <taxon>Alphaproteobacteria</taxon>
        <taxon>Holosporales</taxon>
        <taxon>Candidatus Paracaedibacteraceae</taxon>
        <taxon>Candidatus Odyssella</taxon>
    </lineage>
</organism>
<sequence length="73" mass="8032">MVDTTESITIVTLDQDSEQHLTRVSQDMKLEKNGLEEAQKTIPLLKNTLKPLLPAAGLAAPQIGINQNIFIFS</sequence>
<dbReference type="KEGG" id="paca:ID47_06565"/>
<dbReference type="RefSeq" id="WP_038464921.1">
    <property type="nucleotide sequence ID" value="NZ_CP008941.1"/>
</dbReference>
<comment type="similarity">
    <text evidence="1">Belongs to the polypeptide deformylase family.</text>
</comment>
<evidence type="ECO:0000313" key="2">
    <source>
        <dbReference type="EMBL" id="AIK96478.1"/>
    </source>
</evidence>